<evidence type="ECO:0000256" key="2">
    <source>
        <dbReference type="SAM" id="SignalP"/>
    </source>
</evidence>
<dbReference type="NCBIfam" id="NF033920">
    <property type="entry name" value="C39_PA2778_fam"/>
    <property type="match status" value="1"/>
</dbReference>
<feature type="domain" description="Peptidase C39-like" evidence="3">
    <location>
        <begin position="61"/>
        <end position="165"/>
    </location>
</feature>
<keyword evidence="1" id="KW-0802">TPR repeat</keyword>
<dbReference type="InterPro" id="IPR039563">
    <property type="entry name" value="Peptidase_C39_single_dom"/>
</dbReference>
<keyword evidence="5" id="KW-1185">Reference proteome</keyword>
<dbReference type="Proteomes" id="UP000003704">
    <property type="component" value="Unassembled WGS sequence"/>
</dbReference>
<dbReference type="InterPro" id="IPR039564">
    <property type="entry name" value="Peptidase_C39-like"/>
</dbReference>
<dbReference type="Gene3D" id="3.90.70.10">
    <property type="entry name" value="Cysteine proteinases"/>
    <property type="match status" value="1"/>
</dbReference>
<evidence type="ECO:0000259" key="3">
    <source>
        <dbReference type="Pfam" id="PF13529"/>
    </source>
</evidence>
<comment type="caution">
    <text evidence="4">The sequence shown here is derived from an EMBL/GenBank/DDBJ whole genome shotgun (WGS) entry which is preliminary data.</text>
</comment>
<sequence>MTSLILGLISGNARRRALRPAFSLACALLFASLNACALPSLQKAQLKPVIAQPVMELTQTPFFPQEIHQCGPAALATVLGADGVSIMPESLADQVYIPGREGSLQAELISASRRNSRMAVRLAPSTETLLQTIAEGRPVLMLQNLGLKSRPAWHYAVLIGWNGPKNELILRSGRERRQRLSSARFLQTWELADRWAVVIADPSQPPPATVTPADWIAAAAPFESTGQIEQAERAYASATQRWPQESLAWTALANVRYAQKNLEGAEQALEAAIAIKPEAAALNNLAQVRLERGCGVAALEALDRIESVPAALQSAIDDTRAQARQLGADRKVHCSAAP</sequence>
<dbReference type="EMBL" id="AKGD01000004">
    <property type="protein sequence ID" value="EIT68242.1"/>
    <property type="molecule type" value="Genomic_DNA"/>
</dbReference>
<dbReference type="InterPro" id="IPR011990">
    <property type="entry name" value="TPR-like_helical_dom_sf"/>
</dbReference>
<keyword evidence="2" id="KW-0732">Signal</keyword>
<dbReference type="CDD" id="cd02549">
    <property type="entry name" value="Peptidase_C39A"/>
    <property type="match status" value="1"/>
</dbReference>
<name>I7Z995_9GAMM</name>
<gene>
    <name evidence="4" type="ORF">WQQ_46770</name>
</gene>
<feature type="chain" id="PRO_5003712628" description="Peptidase C39-like domain-containing protein" evidence="2">
    <location>
        <begin position="38"/>
        <end position="338"/>
    </location>
</feature>
<organism evidence="4 5">
    <name type="scientific">Hydrocarboniphaga effusa AP103</name>
    <dbReference type="NCBI Taxonomy" id="1172194"/>
    <lineage>
        <taxon>Bacteria</taxon>
        <taxon>Pseudomonadati</taxon>
        <taxon>Pseudomonadota</taxon>
        <taxon>Gammaproteobacteria</taxon>
        <taxon>Nevskiales</taxon>
        <taxon>Nevskiaceae</taxon>
        <taxon>Hydrocarboniphaga</taxon>
    </lineage>
</organism>
<proteinExistence type="predicted"/>
<dbReference type="AlphaFoldDB" id="I7Z995"/>
<dbReference type="Gene3D" id="1.25.40.10">
    <property type="entry name" value="Tetratricopeptide repeat domain"/>
    <property type="match status" value="1"/>
</dbReference>
<dbReference type="Pfam" id="PF13529">
    <property type="entry name" value="Peptidase_C39_2"/>
    <property type="match status" value="1"/>
</dbReference>
<feature type="signal peptide" evidence="2">
    <location>
        <begin position="1"/>
        <end position="37"/>
    </location>
</feature>
<accession>I7Z995</accession>
<evidence type="ECO:0000313" key="5">
    <source>
        <dbReference type="Proteomes" id="UP000003704"/>
    </source>
</evidence>
<evidence type="ECO:0000256" key="1">
    <source>
        <dbReference type="PROSITE-ProRule" id="PRU00339"/>
    </source>
</evidence>
<evidence type="ECO:0000313" key="4">
    <source>
        <dbReference type="EMBL" id="EIT68242.1"/>
    </source>
</evidence>
<dbReference type="STRING" id="1172194.WQQ_46770"/>
<dbReference type="PROSITE" id="PS50005">
    <property type="entry name" value="TPR"/>
    <property type="match status" value="1"/>
</dbReference>
<feature type="repeat" description="TPR" evidence="1">
    <location>
        <begin position="246"/>
        <end position="279"/>
    </location>
</feature>
<dbReference type="InterPro" id="IPR019734">
    <property type="entry name" value="TPR_rpt"/>
</dbReference>
<dbReference type="SUPFAM" id="SSF48452">
    <property type="entry name" value="TPR-like"/>
    <property type="match status" value="1"/>
</dbReference>
<reference evidence="4 5" key="1">
    <citation type="journal article" date="2012" name="J. Bacteriol.">
        <title>Genome Sequence of n-Alkane-Degrading Hydrocarboniphaga effusa Strain AP103T (ATCC BAA-332T).</title>
        <authorList>
            <person name="Chang H.K."/>
            <person name="Zylstra G.J."/>
            <person name="Chae J.C."/>
        </authorList>
    </citation>
    <scope>NUCLEOTIDE SEQUENCE [LARGE SCALE GENOMIC DNA]</scope>
    <source>
        <strain evidence="4 5">AP103</strain>
    </source>
</reference>
<dbReference type="PATRIC" id="fig|1172194.4.peg.4537"/>
<protein>
    <recommendedName>
        <fullName evidence="3">Peptidase C39-like domain-containing protein</fullName>
    </recommendedName>
</protein>